<evidence type="ECO:0000259" key="3">
    <source>
        <dbReference type="SMART" id="SM01302"/>
    </source>
</evidence>
<keyword evidence="1" id="KW-0853">WD repeat</keyword>
<accession>A0ABQ7GKY8</accession>
<dbReference type="Pfam" id="PF14538">
    <property type="entry name" value="Raptor_N"/>
    <property type="match status" value="1"/>
</dbReference>
<name>A0ABQ7GKY8_DUNSA</name>
<dbReference type="EMBL" id="MU069714">
    <property type="protein sequence ID" value="KAF5835274.1"/>
    <property type="molecule type" value="Genomic_DNA"/>
</dbReference>
<comment type="caution">
    <text evidence="4">The sequence shown here is derived from an EMBL/GenBank/DDBJ whole genome shotgun (WGS) entry which is preliminary data.</text>
</comment>
<evidence type="ECO:0000256" key="1">
    <source>
        <dbReference type="ARBA" id="ARBA00022574"/>
    </source>
</evidence>
<dbReference type="PRINTS" id="PR01547">
    <property type="entry name" value="YEAST176DUF"/>
</dbReference>
<organism evidence="4 5">
    <name type="scientific">Dunaliella salina</name>
    <name type="common">Green alga</name>
    <name type="synonym">Protococcus salinus</name>
    <dbReference type="NCBI Taxonomy" id="3046"/>
    <lineage>
        <taxon>Eukaryota</taxon>
        <taxon>Viridiplantae</taxon>
        <taxon>Chlorophyta</taxon>
        <taxon>core chlorophytes</taxon>
        <taxon>Chlorophyceae</taxon>
        <taxon>CS clade</taxon>
        <taxon>Chlamydomonadales</taxon>
        <taxon>Dunaliellaceae</taxon>
        <taxon>Dunaliella</taxon>
    </lineage>
</organism>
<gene>
    <name evidence="4" type="ORF">DUNSADRAFT_7636</name>
</gene>
<dbReference type="Proteomes" id="UP000815325">
    <property type="component" value="Unassembled WGS sequence"/>
</dbReference>
<keyword evidence="5" id="KW-1185">Reference proteome</keyword>
<dbReference type="InterPro" id="IPR004083">
    <property type="entry name" value="Raptor"/>
</dbReference>
<protein>
    <submittedName>
        <fullName evidence="4">Raptor N-terminal caspase like domain-containing protein</fullName>
    </submittedName>
</protein>
<feature type="domain" description="Raptor N-terminal CASPase-like" evidence="3">
    <location>
        <begin position="100"/>
        <end position="217"/>
    </location>
</feature>
<proteinExistence type="predicted"/>
<reference evidence="4" key="1">
    <citation type="submission" date="2017-08" db="EMBL/GenBank/DDBJ databases">
        <authorList>
            <person name="Polle J.E."/>
            <person name="Barry K."/>
            <person name="Cushman J."/>
            <person name="Schmutz J."/>
            <person name="Tran D."/>
            <person name="Hathwaick L.T."/>
            <person name="Yim W.C."/>
            <person name="Jenkins J."/>
            <person name="Mckie-Krisberg Z.M."/>
            <person name="Prochnik S."/>
            <person name="Lindquist E."/>
            <person name="Dockter R.B."/>
            <person name="Adam C."/>
            <person name="Molina H."/>
            <person name="Bunkerborg J."/>
            <person name="Jin E."/>
            <person name="Buchheim M."/>
            <person name="Magnuson J."/>
        </authorList>
    </citation>
    <scope>NUCLEOTIDE SEQUENCE</scope>
    <source>
        <strain evidence="4">CCAP 19/18</strain>
    </source>
</reference>
<dbReference type="SMART" id="SM01302">
    <property type="entry name" value="Raptor_N"/>
    <property type="match status" value="1"/>
</dbReference>
<dbReference type="InterPro" id="IPR029347">
    <property type="entry name" value="Raptor_N"/>
</dbReference>
<dbReference type="PANTHER" id="PTHR12848:SF16">
    <property type="entry name" value="REGULATORY-ASSOCIATED PROTEIN OF MTOR"/>
    <property type="match status" value="1"/>
</dbReference>
<evidence type="ECO:0000313" key="4">
    <source>
        <dbReference type="EMBL" id="KAF5835274.1"/>
    </source>
</evidence>
<evidence type="ECO:0000313" key="5">
    <source>
        <dbReference type="Proteomes" id="UP000815325"/>
    </source>
</evidence>
<dbReference type="PANTHER" id="PTHR12848">
    <property type="entry name" value="REGULATORY-ASSOCIATED PROTEIN OF MTOR"/>
    <property type="match status" value="1"/>
</dbReference>
<evidence type="ECO:0000256" key="2">
    <source>
        <dbReference type="ARBA" id="ARBA00022737"/>
    </source>
</evidence>
<keyword evidence="2" id="KW-0677">Repeat</keyword>
<sequence length="217" mass="24610">MQGHHEEQLSLEISRRLTLKDQQHQSQAFSVPCAREHFDVALHPRLLCEEHHDAGVDDEGLGLLVDSRLHDGRAISPSSQLQLLQQQQQQVVLRWRQKEKLKTTAVALVLCLNIGVDPPDVIKISPCARLECWVDPLSNQPAKALETIGKNLQAQYERWQPKAKYKTHLDPTVDDVKKLAQSCRRNAKTERVLFHYNGHGVPRPTANGESWTAHPLV</sequence>